<evidence type="ECO:0000313" key="2">
    <source>
        <dbReference type="Proteomes" id="UP000694892"/>
    </source>
</evidence>
<protein>
    <submittedName>
        <fullName evidence="1">Uncharacterized protein</fullName>
    </submittedName>
</protein>
<name>A0A974DTV0_XENLA</name>
<gene>
    <name evidence="1" type="ORF">XELAEV_18010070mg</name>
</gene>
<sequence>MSLTNVYHVVGTLLHACVHPSVIHSSFGSKVAPDQYIRMLKARLWCHSFPPSNRNSPLSLSFHPCCPPPTS</sequence>
<organism evidence="1 2">
    <name type="scientific">Xenopus laevis</name>
    <name type="common">African clawed frog</name>
    <dbReference type="NCBI Taxonomy" id="8355"/>
    <lineage>
        <taxon>Eukaryota</taxon>
        <taxon>Metazoa</taxon>
        <taxon>Chordata</taxon>
        <taxon>Craniata</taxon>
        <taxon>Vertebrata</taxon>
        <taxon>Euteleostomi</taxon>
        <taxon>Amphibia</taxon>
        <taxon>Batrachia</taxon>
        <taxon>Anura</taxon>
        <taxon>Pipoidea</taxon>
        <taxon>Pipidae</taxon>
        <taxon>Xenopodinae</taxon>
        <taxon>Xenopus</taxon>
        <taxon>Xenopus</taxon>
    </lineage>
</organism>
<dbReference type="AlphaFoldDB" id="A0A974DTV0"/>
<accession>A0A974DTV0</accession>
<evidence type="ECO:0000313" key="1">
    <source>
        <dbReference type="EMBL" id="OCT97838.1"/>
    </source>
</evidence>
<reference evidence="2" key="1">
    <citation type="journal article" date="2016" name="Nature">
        <title>Genome evolution in the allotetraploid frog Xenopus laevis.</title>
        <authorList>
            <person name="Session A.M."/>
            <person name="Uno Y."/>
            <person name="Kwon T."/>
            <person name="Chapman J.A."/>
            <person name="Toyoda A."/>
            <person name="Takahashi S."/>
            <person name="Fukui A."/>
            <person name="Hikosaka A."/>
            <person name="Suzuki A."/>
            <person name="Kondo M."/>
            <person name="van Heeringen S.J."/>
            <person name="Quigley I."/>
            <person name="Heinz S."/>
            <person name="Ogino H."/>
            <person name="Ochi H."/>
            <person name="Hellsten U."/>
            <person name="Lyons J.B."/>
            <person name="Simakov O."/>
            <person name="Putnam N."/>
            <person name="Stites J."/>
            <person name="Kuroki Y."/>
            <person name="Tanaka T."/>
            <person name="Michiue T."/>
            <person name="Watanabe M."/>
            <person name="Bogdanovic O."/>
            <person name="Lister R."/>
            <person name="Georgiou G."/>
            <person name="Paranjpe S.S."/>
            <person name="van Kruijsbergen I."/>
            <person name="Shu S."/>
            <person name="Carlson J."/>
            <person name="Kinoshita T."/>
            <person name="Ohta Y."/>
            <person name="Mawaribuchi S."/>
            <person name="Jenkins J."/>
            <person name="Grimwood J."/>
            <person name="Schmutz J."/>
            <person name="Mitros T."/>
            <person name="Mozaffari S.V."/>
            <person name="Suzuki Y."/>
            <person name="Haramoto Y."/>
            <person name="Yamamoto T.S."/>
            <person name="Takagi C."/>
            <person name="Heald R."/>
            <person name="Miller K."/>
            <person name="Haudenschild C."/>
            <person name="Kitzman J."/>
            <person name="Nakayama T."/>
            <person name="Izutsu Y."/>
            <person name="Robert J."/>
            <person name="Fortriede J."/>
            <person name="Burns K."/>
            <person name="Lotay V."/>
            <person name="Karimi K."/>
            <person name="Yasuoka Y."/>
            <person name="Dichmann D.S."/>
            <person name="Flajnik M.F."/>
            <person name="Houston D.W."/>
            <person name="Shendure J."/>
            <person name="DuPasquier L."/>
            <person name="Vize P.D."/>
            <person name="Zorn A.M."/>
            <person name="Ito M."/>
            <person name="Marcotte E.M."/>
            <person name="Wallingford J.B."/>
            <person name="Ito Y."/>
            <person name="Asashima M."/>
            <person name="Ueno N."/>
            <person name="Matsuda Y."/>
            <person name="Veenstra G.J."/>
            <person name="Fujiyama A."/>
            <person name="Harland R.M."/>
            <person name="Taira M."/>
            <person name="Rokhsar D.S."/>
        </authorList>
    </citation>
    <scope>NUCLEOTIDE SEQUENCE [LARGE SCALE GENOMIC DNA]</scope>
    <source>
        <strain evidence="2">J</strain>
    </source>
</reference>
<dbReference type="EMBL" id="CM004467">
    <property type="protein sequence ID" value="OCT97838.1"/>
    <property type="molecule type" value="Genomic_DNA"/>
</dbReference>
<dbReference type="Proteomes" id="UP000694892">
    <property type="component" value="Chromosome 1S"/>
</dbReference>
<proteinExistence type="predicted"/>